<name>A0AAN6ZVM6_9PEZI</name>
<dbReference type="InterPro" id="IPR001841">
    <property type="entry name" value="Znf_RING"/>
</dbReference>
<dbReference type="PROSITE" id="PS50089">
    <property type="entry name" value="ZF_RING_2"/>
    <property type="match status" value="1"/>
</dbReference>
<feature type="transmembrane region" description="Helical" evidence="10">
    <location>
        <begin position="163"/>
        <end position="180"/>
    </location>
</feature>
<dbReference type="InterPro" id="IPR011016">
    <property type="entry name" value="Znf_RING-CH"/>
</dbReference>
<protein>
    <recommendedName>
        <fullName evidence="15">RING-CH-type domain-containing protein</fullName>
    </recommendedName>
</protein>
<sequence>MATPGSGSTETAAQSPSASHIIIPAPIATNEQHVCFICLQNDTDTPDATWVNACPCSLEAHEECMLSWIADMETSPGRSKGGFKCPVCKAPITVEEPYDRLLAIQGRLYRRYSSVSPYILTLLGFGGTFAGLAWYGFGAAAIFVGRNSVLRWLEVWRFPSPSGIIKLCFLAAVGPGLVILRWLPSLGTVLLLPISAVYGASLVAHDNLPTWPPSPQWAMTLMPLVQLSYAYLFHDLFGPLERRLNRALRGLPPTEDNAPPAAGAAVAAVAAVAAPEPAAGAGAARNEAEADGLWGTVANLGRAVLGLFLDWPAGGQDGGGVEFAEEFEFMIGGRGNAQGEHEAGQALAQGEEDMAEGDDEFQVLVEAAVMQLENGQEPEEPQPPAAEQPEPQAAQQNQLPRQNQNDQRPNNNNNNAAALGETSYFSLIVNSIVTSLLFPVISYTMGELIGAVVPRSWGGRMWRRSRGLLQVQWGRSLAGGCLYVVLRDAIALYSKYRRVQVRAKRRVKNVERRPERGATAGTGQ</sequence>
<dbReference type="PANTHER" id="PTHR46283">
    <property type="entry name" value="E3 UBIQUITIN-PROTEIN LIGASE MARCH5"/>
    <property type="match status" value="1"/>
</dbReference>
<organism evidence="13 14">
    <name type="scientific">Chaetomidium leptoderma</name>
    <dbReference type="NCBI Taxonomy" id="669021"/>
    <lineage>
        <taxon>Eukaryota</taxon>
        <taxon>Fungi</taxon>
        <taxon>Dikarya</taxon>
        <taxon>Ascomycota</taxon>
        <taxon>Pezizomycotina</taxon>
        <taxon>Sordariomycetes</taxon>
        <taxon>Sordariomycetidae</taxon>
        <taxon>Sordariales</taxon>
        <taxon>Chaetomiaceae</taxon>
        <taxon>Chaetomidium</taxon>
    </lineage>
</organism>
<gene>
    <name evidence="13" type="ORF">C8A00DRAFT_35540</name>
</gene>
<keyword evidence="14" id="KW-1185">Reference proteome</keyword>
<dbReference type="GO" id="GO:0016020">
    <property type="term" value="C:membrane"/>
    <property type="evidence" value="ECO:0007669"/>
    <property type="project" value="UniProtKB-SubCell"/>
</dbReference>
<reference evidence="13" key="1">
    <citation type="journal article" date="2023" name="Mol. Phylogenet. Evol.">
        <title>Genome-scale phylogeny and comparative genomics of the fungal order Sordariales.</title>
        <authorList>
            <person name="Hensen N."/>
            <person name="Bonometti L."/>
            <person name="Westerberg I."/>
            <person name="Brannstrom I.O."/>
            <person name="Guillou S."/>
            <person name="Cros-Aarteil S."/>
            <person name="Calhoun S."/>
            <person name="Haridas S."/>
            <person name="Kuo A."/>
            <person name="Mondo S."/>
            <person name="Pangilinan J."/>
            <person name="Riley R."/>
            <person name="LaButti K."/>
            <person name="Andreopoulos B."/>
            <person name="Lipzen A."/>
            <person name="Chen C."/>
            <person name="Yan M."/>
            <person name="Daum C."/>
            <person name="Ng V."/>
            <person name="Clum A."/>
            <person name="Steindorff A."/>
            <person name="Ohm R.A."/>
            <person name="Martin F."/>
            <person name="Silar P."/>
            <person name="Natvig D.O."/>
            <person name="Lalanne C."/>
            <person name="Gautier V."/>
            <person name="Ament-Velasquez S.L."/>
            <person name="Kruys A."/>
            <person name="Hutchinson M.I."/>
            <person name="Powell A.J."/>
            <person name="Barry K."/>
            <person name="Miller A.N."/>
            <person name="Grigoriev I.V."/>
            <person name="Debuchy R."/>
            <person name="Gladieux P."/>
            <person name="Hiltunen Thoren M."/>
            <person name="Johannesson H."/>
        </authorList>
    </citation>
    <scope>NUCLEOTIDE SEQUENCE</scope>
    <source>
        <strain evidence="13">CBS 538.74</strain>
    </source>
</reference>
<evidence type="ECO:0000256" key="9">
    <source>
        <dbReference type="SAM" id="MobiDB-lite"/>
    </source>
</evidence>
<dbReference type="SUPFAM" id="SSF57850">
    <property type="entry name" value="RING/U-box"/>
    <property type="match status" value="1"/>
</dbReference>
<feature type="region of interest" description="Disordered" evidence="9">
    <location>
        <begin position="373"/>
        <end position="417"/>
    </location>
</feature>
<dbReference type="AlphaFoldDB" id="A0AAN6ZVM6"/>
<feature type="domain" description="RING-CH-type" evidence="12">
    <location>
        <begin position="27"/>
        <end position="95"/>
    </location>
</feature>
<dbReference type="Proteomes" id="UP001302745">
    <property type="component" value="Unassembled WGS sequence"/>
</dbReference>
<evidence type="ECO:0000313" key="13">
    <source>
        <dbReference type="EMBL" id="KAK4151779.1"/>
    </source>
</evidence>
<dbReference type="GO" id="GO:0008270">
    <property type="term" value="F:zinc ion binding"/>
    <property type="evidence" value="ECO:0007669"/>
    <property type="project" value="UniProtKB-KW"/>
</dbReference>
<keyword evidence="5" id="KW-0862">Zinc</keyword>
<evidence type="ECO:0000256" key="5">
    <source>
        <dbReference type="ARBA" id="ARBA00022833"/>
    </source>
</evidence>
<reference evidence="13" key="2">
    <citation type="submission" date="2023-05" db="EMBL/GenBank/DDBJ databases">
        <authorList>
            <consortium name="Lawrence Berkeley National Laboratory"/>
            <person name="Steindorff A."/>
            <person name="Hensen N."/>
            <person name="Bonometti L."/>
            <person name="Westerberg I."/>
            <person name="Brannstrom I.O."/>
            <person name="Guillou S."/>
            <person name="Cros-Aarteil S."/>
            <person name="Calhoun S."/>
            <person name="Haridas S."/>
            <person name="Kuo A."/>
            <person name="Mondo S."/>
            <person name="Pangilinan J."/>
            <person name="Riley R."/>
            <person name="Labutti K."/>
            <person name="Andreopoulos B."/>
            <person name="Lipzen A."/>
            <person name="Chen C."/>
            <person name="Yanf M."/>
            <person name="Daum C."/>
            <person name="Ng V."/>
            <person name="Clum A."/>
            <person name="Ohm R."/>
            <person name="Martin F."/>
            <person name="Silar P."/>
            <person name="Natvig D."/>
            <person name="Lalanne C."/>
            <person name="Gautier V."/>
            <person name="Ament-Velasquez S.L."/>
            <person name="Kruys A."/>
            <person name="Hutchinson M.I."/>
            <person name="Powell A.J."/>
            <person name="Barry K."/>
            <person name="Miller A.N."/>
            <person name="Grigoriev I.V."/>
            <person name="Debuchy R."/>
            <person name="Gladieux P."/>
            <person name="Thoren M.H."/>
            <person name="Johannesson H."/>
        </authorList>
    </citation>
    <scope>NUCLEOTIDE SEQUENCE</scope>
    <source>
        <strain evidence="13">CBS 538.74</strain>
    </source>
</reference>
<keyword evidence="3" id="KW-0479">Metal-binding</keyword>
<evidence type="ECO:0000256" key="6">
    <source>
        <dbReference type="ARBA" id="ARBA00022989"/>
    </source>
</evidence>
<proteinExistence type="predicted"/>
<evidence type="ECO:0000313" key="14">
    <source>
        <dbReference type="Proteomes" id="UP001302745"/>
    </source>
</evidence>
<keyword evidence="4 8" id="KW-0863">Zinc-finger</keyword>
<accession>A0AAN6ZVM6</accession>
<evidence type="ECO:0000256" key="10">
    <source>
        <dbReference type="SAM" id="Phobius"/>
    </source>
</evidence>
<dbReference type="InterPro" id="IPR013083">
    <property type="entry name" value="Znf_RING/FYVE/PHD"/>
</dbReference>
<feature type="transmembrane region" description="Helical" evidence="10">
    <location>
        <begin position="187"/>
        <end position="205"/>
    </location>
</feature>
<dbReference type="EMBL" id="MU857000">
    <property type="protein sequence ID" value="KAK4151779.1"/>
    <property type="molecule type" value="Genomic_DNA"/>
</dbReference>
<keyword evidence="7 10" id="KW-0472">Membrane</keyword>
<feature type="transmembrane region" description="Helical" evidence="10">
    <location>
        <begin position="118"/>
        <end position="143"/>
    </location>
</feature>
<feature type="compositionally biased region" description="Low complexity" evidence="9">
    <location>
        <begin position="387"/>
        <end position="417"/>
    </location>
</feature>
<evidence type="ECO:0000259" key="12">
    <source>
        <dbReference type="PROSITE" id="PS51292"/>
    </source>
</evidence>
<feature type="domain" description="RING-type" evidence="11">
    <location>
        <begin position="35"/>
        <end position="89"/>
    </location>
</feature>
<keyword evidence="2 10" id="KW-0812">Transmembrane</keyword>
<dbReference type="Gene3D" id="3.30.40.10">
    <property type="entry name" value="Zinc/RING finger domain, C3HC4 (zinc finger)"/>
    <property type="match status" value="1"/>
</dbReference>
<evidence type="ECO:0000256" key="3">
    <source>
        <dbReference type="ARBA" id="ARBA00022723"/>
    </source>
</evidence>
<comment type="subcellular location">
    <subcellularLocation>
        <location evidence="1">Membrane</location>
        <topology evidence="1">Multi-pass membrane protein</topology>
    </subcellularLocation>
</comment>
<comment type="caution">
    <text evidence="13">The sequence shown here is derived from an EMBL/GenBank/DDBJ whole genome shotgun (WGS) entry which is preliminary data.</text>
</comment>
<evidence type="ECO:0000256" key="8">
    <source>
        <dbReference type="PROSITE-ProRule" id="PRU00175"/>
    </source>
</evidence>
<evidence type="ECO:0000259" key="11">
    <source>
        <dbReference type="PROSITE" id="PS50089"/>
    </source>
</evidence>
<evidence type="ECO:0000256" key="1">
    <source>
        <dbReference type="ARBA" id="ARBA00004141"/>
    </source>
</evidence>
<evidence type="ECO:0000256" key="7">
    <source>
        <dbReference type="ARBA" id="ARBA00023136"/>
    </source>
</evidence>
<dbReference type="PROSITE" id="PS51292">
    <property type="entry name" value="ZF_RING_CH"/>
    <property type="match status" value="1"/>
</dbReference>
<keyword evidence="6 10" id="KW-1133">Transmembrane helix</keyword>
<evidence type="ECO:0000256" key="2">
    <source>
        <dbReference type="ARBA" id="ARBA00022692"/>
    </source>
</evidence>
<evidence type="ECO:0000256" key="4">
    <source>
        <dbReference type="ARBA" id="ARBA00022771"/>
    </source>
</evidence>
<evidence type="ECO:0008006" key="15">
    <source>
        <dbReference type="Google" id="ProtNLM"/>
    </source>
</evidence>